<keyword evidence="7" id="KW-1015">Disulfide bond</keyword>
<evidence type="ECO:0000256" key="1">
    <source>
        <dbReference type="ARBA" id="ARBA00004479"/>
    </source>
</evidence>
<protein>
    <submittedName>
        <fullName evidence="11">HLA class II histocompatibility antigen, DR beta 5 chain</fullName>
    </submittedName>
</protein>
<evidence type="ECO:0000256" key="4">
    <source>
        <dbReference type="ARBA" id="ARBA00022989"/>
    </source>
</evidence>
<dbReference type="InterPro" id="IPR000353">
    <property type="entry name" value="MHC_II_b_N"/>
</dbReference>
<evidence type="ECO:0000256" key="9">
    <source>
        <dbReference type="ARBA" id="ARBA00023182"/>
    </source>
</evidence>
<proteinExistence type="predicted"/>
<evidence type="ECO:0000256" key="2">
    <source>
        <dbReference type="ARBA" id="ARBA00022692"/>
    </source>
</evidence>
<keyword evidence="12" id="KW-1185">Reference proteome</keyword>
<dbReference type="FunFam" id="3.10.320.10:FF:000001">
    <property type="entry name" value="HLA class II histocompatibility antigen, DRB1-1 beta chain"/>
    <property type="match status" value="1"/>
</dbReference>
<keyword evidence="5" id="KW-1064">Adaptive immunity</keyword>
<dbReference type="PANTHER" id="PTHR19944:SF99">
    <property type="entry name" value="HLA CLASS II HISTOCOMPATIBILITY ANTIGEN, DRB1 BETA CHAIN"/>
    <property type="match status" value="1"/>
</dbReference>
<dbReference type="Pfam" id="PF00969">
    <property type="entry name" value="MHC_II_beta"/>
    <property type="match status" value="1"/>
</dbReference>
<sequence length="98" mass="11586">PDLPPAHPGYFQMMDKFECHYTNGTERVRFLDRAIYNRQQDVHFDSDVGIYVADTPMGKPTASYWNSLPDILEDRRTAVDRFCRHNYKVSTPFITERR</sequence>
<keyword evidence="2" id="KW-0812">Transmembrane</keyword>
<keyword evidence="6" id="KW-0472">Membrane</keyword>
<evidence type="ECO:0000256" key="6">
    <source>
        <dbReference type="ARBA" id="ARBA00023136"/>
    </source>
</evidence>
<feature type="domain" description="MHC class II beta chain N-terminal" evidence="10">
    <location>
        <begin position="17"/>
        <end position="91"/>
    </location>
</feature>
<feature type="non-terminal residue" evidence="11">
    <location>
        <position position="1"/>
    </location>
</feature>
<evidence type="ECO:0000313" key="12">
    <source>
        <dbReference type="Proteomes" id="UP000054064"/>
    </source>
</evidence>
<dbReference type="AlphaFoldDB" id="A0A091HI85"/>
<dbReference type="SUPFAM" id="SSF54452">
    <property type="entry name" value="MHC antigen-recognition domain"/>
    <property type="match status" value="1"/>
</dbReference>
<dbReference type="SMART" id="SM00921">
    <property type="entry name" value="MHC_II_beta"/>
    <property type="match status" value="1"/>
</dbReference>
<dbReference type="GO" id="GO:0042613">
    <property type="term" value="C:MHC class II protein complex"/>
    <property type="evidence" value="ECO:0007669"/>
    <property type="project" value="UniProtKB-KW"/>
</dbReference>
<keyword evidence="4" id="KW-1133">Transmembrane helix</keyword>
<dbReference type="GO" id="GO:0002504">
    <property type="term" value="P:antigen processing and presentation of peptide or polysaccharide antigen via MHC class II"/>
    <property type="evidence" value="ECO:0007669"/>
    <property type="project" value="UniProtKB-KW"/>
</dbReference>
<feature type="non-terminal residue" evidence="11">
    <location>
        <position position="98"/>
    </location>
</feature>
<comment type="subcellular location">
    <subcellularLocation>
        <location evidence="1">Membrane</location>
        <topology evidence="1">Single-pass type I membrane protein</topology>
    </subcellularLocation>
</comment>
<reference evidence="11 12" key="1">
    <citation type="submission" date="2014-04" db="EMBL/GenBank/DDBJ databases">
        <title>Genome evolution of avian class.</title>
        <authorList>
            <person name="Zhang G."/>
            <person name="Li C."/>
        </authorList>
    </citation>
    <scope>NUCLEOTIDE SEQUENCE [LARGE SCALE GENOMIC DNA]</scope>
    <source>
        <strain evidence="11">BGI_N320</strain>
    </source>
</reference>
<evidence type="ECO:0000256" key="8">
    <source>
        <dbReference type="ARBA" id="ARBA00023180"/>
    </source>
</evidence>
<evidence type="ECO:0000313" key="11">
    <source>
        <dbReference type="EMBL" id="KFO94507.1"/>
    </source>
</evidence>
<evidence type="ECO:0000259" key="10">
    <source>
        <dbReference type="SMART" id="SM00921"/>
    </source>
</evidence>
<accession>A0A091HI85</accession>
<dbReference type="Gene3D" id="3.10.320.10">
    <property type="entry name" value="Class II Histocompatibility Antigen, M Beta Chain, Chain B, domain 1"/>
    <property type="match status" value="1"/>
</dbReference>
<gene>
    <name evidence="11" type="ORF">N320_05062</name>
</gene>
<evidence type="ECO:0000256" key="3">
    <source>
        <dbReference type="ARBA" id="ARBA00022859"/>
    </source>
</evidence>
<keyword evidence="9" id="KW-0491">MHC II</keyword>
<dbReference type="EMBL" id="KL536207">
    <property type="protein sequence ID" value="KFO94507.1"/>
    <property type="molecule type" value="Genomic_DNA"/>
</dbReference>
<organism evidence="11 12">
    <name type="scientific">Buceros rhinoceros silvestris</name>
    <dbReference type="NCBI Taxonomy" id="175836"/>
    <lineage>
        <taxon>Eukaryota</taxon>
        <taxon>Metazoa</taxon>
        <taxon>Chordata</taxon>
        <taxon>Craniata</taxon>
        <taxon>Vertebrata</taxon>
        <taxon>Euteleostomi</taxon>
        <taxon>Archelosauria</taxon>
        <taxon>Archosauria</taxon>
        <taxon>Dinosauria</taxon>
        <taxon>Saurischia</taxon>
        <taxon>Theropoda</taxon>
        <taxon>Coelurosauria</taxon>
        <taxon>Aves</taxon>
        <taxon>Neognathae</taxon>
        <taxon>Neoaves</taxon>
        <taxon>Telluraves</taxon>
        <taxon>Coraciimorphae</taxon>
        <taxon>Bucerotiformes</taxon>
        <taxon>Bucerotidae</taxon>
        <taxon>Buceros</taxon>
    </lineage>
</organism>
<dbReference type="GO" id="GO:0002250">
    <property type="term" value="P:adaptive immune response"/>
    <property type="evidence" value="ECO:0007669"/>
    <property type="project" value="UniProtKB-KW"/>
</dbReference>
<evidence type="ECO:0000256" key="5">
    <source>
        <dbReference type="ARBA" id="ARBA00023130"/>
    </source>
</evidence>
<dbReference type="InterPro" id="IPR014745">
    <property type="entry name" value="MHC_II_a/b_N"/>
</dbReference>
<evidence type="ECO:0000256" key="7">
    <source>
        <dbReference type="ARBA" id="ARBA00023157"/>
    </source>
</evidence>
<keyword evidence="8" id="KW-0325">Glycoprotein</keyword>
<name>A0A091HI85_BUCRH</name>
<dbReference type="InterPro" id="IPR050160">
    <property type="entry name" value="MHC/Immunoglobulin"/>
</dbReference>
<dbReference type="Proteomes" id="UP000054064">
    <property type="component" value="Unassembled WGS sequence"/>
</dbReference>
<dbReference type="InterPro" id="IPR011162">
    <property type="entry name" value="MHC_I/II-like_Ag-recog"/>
</dbReference>
<dbReference type="PANTHER" id="PTHR19944">
    <property type="entry name" value="MHC CLASS II-RELATED"/>
    <property type="match status" value="1"/>
</dbReference>
<keyword evidence="3" id="KW-0391">Immunity</keyword>